<feature type="signal peptide" evidence="16">
    <location>
        <begin position="1"/>
        <end position="29"/>
    </location>
</feature>
<evidence type="ECO:0000256" key="9">
    <source>
        <dbReference type="ARBA" id="ARBA00023310"/>
    </source>
</evidence>
<dbReference type="InterPro" id="IPR002146">
    <property type="entry name" value="ATP_synth_b/b'su_bac/chlpt"/>
</dbReference>
<evidence type="ECO:0000256" key="5">
    <source>
        <dbReference type="ARBA" id="ARBA00022781"/>
    </source>
</evidence>
<feature type="coiled-coil region" evidence="15">
    <location>
        <begin position="92"/>
        <end position="160"/>
    </location>
</feature>
<evidence type="ECO:0000256" key="16">
    <source>
        <dbReference type="SAM" id="SignalP"/>
    </source>
</evidence>
<dbReference type="Proteomes" id="UP000539372">
    <property type="component" value="Unassembled WGS sequence"/>
</dbReference>
<evidence type="ECO:0000256" key="1">
    <source>
        <dbReference type="ARBA" id="ARBA00005513"/>
    </source>
</evidence>
<dbReference type="PANTHER" id="PTHR33445">
    <property type="entry name" value="ATP SYNTHASE SUBUNIT B', CHLOROPLASTIC"/>
    <property type="match status" value="1"/>
</dbReference>
<evidence type="ECO:0000256" key="3">
    <source>
        <dbReference type="ARBA" id="ARBA00022547"/>
    </source>
</evidence>
<evidence type="ECO:0000256" key="6">
    <source>
        <dbReference type="ARBA" id="ARBA00022989"/>
    </source>
</evidence>
<dbReference type="GO" id="GO:0005886">
    <property type="term" value="C:plasma membrane"/>
    <property type="evidence" value="ECO:0007669"/>
    <property type="project" value="UniProtKB-SubCell"/>
</dbReference>
<dbReference type="GO" id="GO:0046961">
    <property type="term" value="F:proton-transporting ATPase activity, rotational mechanism"/>
    <property type="evidence" value="ECO:0007669"/>
    <property type="project" value="TreeGrafter"/>
</dbReference>
<keyword evidence="6 13" id="KW-1133">Transmembrane helix</keyword>
<comment type="function">
    <text evidence="11">Component of the F(0) channel, it forms part of the peripheral stalk, linking F(1) to F(0). The b'-subunit is a diverged and duplicated form of b found in plants and photosynthetic bacteria.</text>
</comment>
<evidence type="ECO:0000313" key="18">
    <source>
        <dbReference type="Proteomes" id="UP000539372"/>
    </source>
</evidence>
<evidence type="ECO:0000256" key="13">
    <source>
        <dbReference type="HAMAP-Rule" id="MF_01398"/>
    </source>
</evidence>
<comment type="function">
    <text evidence="10 13">F(1)F(0) ATP synthase produces ATP from ADP in the presence of a proton or sodium gradient. F-type ATPases consist of two structural domains, F(1) containing the extramembraneous catalytic core and F(0) containing the membrane proton channel, linked together by a central stalk and a peripheral stalk. During catalysis, ATP synthesis in the catalytic domain of F(1) is coupled via a rotary mechanism of the central stalk subunits to proton translocation.</text>
</comment>
<dbReference type="GO" id="GO:0012505">
    <property type="term" value="C:endomembrane system"/>
    <property type="evidence" value="ECO:0007669"/>
    <property type="project" value="UniProtKB-SubCell"/>
</dbReference>
<keyword evidence="7 13" id="KW-0406">Ion transport</keyword>
<keyword evidence="5 13" id="KW-0375">Hydrogen ion transport</keyword>
<evidence type="ECO:0000256" key="11">
    <source>
        <dbReference type="ARBA" id="ARBA00025614"/>
    </source>
</evidence>
<keyword evidence="15" id="KW-0175">Coiled coil</keyword>
<evidence type="ECO:0000256" key="8">
    <source>
        <dbReference type="ARBA" id="ARBA00023136"/>
    </source>
</evidence>
<feature type="transmembrane region" description="Helical" evidence="13">
    <location>
        <begin position="53"/>
        <end position="71"/>
    </location>
</feature>
<evidence type="ECO:0000313" key="17">
    <source>
        <dbReference type="EMBL" id="NMM43165.1"/>
    </source>
</evidence>
<keyword evidence="2 13" id="KW-0813">Transport</keyword>
<proteinExistence type="inferred from homology"/>
<keyword evidence="16" id="KW-0732">Signal</keyword>
<protein>
    <recommendedName>
        <fullName evidence="13">ATP synthase subunit b</fullName>
    </recommendedName>
    <alternativeName>
        <fullName evidence="13">ATP synthase F(0) sector subunit b</fullName>
    </alternativeName>
    <alternativeName>
        <fullName evidence="13">ATPase subunit I</fullName>
    </alternativeName>
    <alternativeName>
        <fullName evidence="13">F-type ATPase subunit b</fullName>
        <shortName evidence="13">F-ATPase subunit b</shortName>
    </alternativeName>
</protein>
<evidence type="ECO:0000256" key="14">
    <source>
        <dbReference type="RuleBase" id="RU003848"/>
    </source>
</evidence>
<keyword evidence="9 13" id="KW-0066">ATP synthesis</keyword>
<keyword evidence="8 13" id="KW-0472">Membrane</keyword>
<keyword evidence="18" id="KW-1185">Reference proteome</keyword>
<dbReference type="GO" id="GO:0046933">
    <property type="term" value="F:proton-transporting ATP synthase activity, rotational mechanism"/>
    <property type="evidence" value="ECO:0007669"/>
    <property type="project" value="UniProtKB-UniRule"/>
</dbReference>
<sequence>MNPIFKTGIRLAAAVTATSAAMAPLTLFAAESGHGGGSAMPQLDVSTYGTQVFWLAVTFAVLFILMWKVAIPRVGDVVQAREQKVRADLERAEQLSAEIAETELSVEKALSEARSEAQEILRKAQDKLAADHAKKQDKLDAELAEKLSEAEARIAAARDEALASVRDVALEVAEASVEKLTGTKAKPAELSAAIDAASKGA</sequence>
<evidence type="ECO:0000256" key="15">
    <source>
        <dbReference type="SAM" id="Coils"/>
    </source>
</evidence>
<dbReference type="RefSeq" id="WP_169623464.1">
    <property type="nucleotide sequence ID" value="NZ_JABBNT010000001.1"/>
</dbReference>
<organism evidence="17 18">
    <name type="scientific">Pacificispira spongiicola</name>
    <dbReference type="NCBI Taxonomy" id="2729598"/>
    <lineage>
        <taxon>Bacteria</taxon>
        <taxon>Pseudomonadati</taxon>
        <taxon>Pseudomonadota</taxon>
        <taxon>Alphaproteobacteria</taxon>
        <taxon>Rhodospirillales</taxon>
        <taxon>Rhodospirillaceae</taxon>
        <taxon>Pacificispira</taxon>
    </lineage>
</organism>
<accession>A0A7Y0DX14</accession>
<evidence type="ECO:0000256" key="7">
    <source>
        <dbReference type="ARBA" id="ARBA00023065"/>
    </source>
</evidence>
<dbReference type="HAMAP" id="MF_01398">
    <property type="entry name" value="ATP_synth_b_bprime"/>
    <property type="match status" value="1"/>
</dbReference>
<dbReference type="Pfam" id="PF00430">
    <property type="entry name" value="ATP-synt_B"/>
    <property type="match status" value="1"/>
</dbReference>
<dbReference type="CDD" id="cd06503">
    <property type="entry name" value="ATP-synt_Fo_b"/>
    <property type="match status" value="1"/>
</dbReference>
<dbReference type="EMBL" id="JABBNT010000001">
    <property type="protein sequence ID" value="NMM43165.1"/>
    <property type="molecule type" value="Genomic_DNA"/>
</dbReference>
<gene>
    <name evidence="13" type="primary">atpF</name>
    <name evidence="17" type="ORF">HH303_01660</name>
</gene>
<evidence type="ECO:0000256" key="4">
    <source>
        <dbReference type="ARBA" id="ARBA00022692"/>
    </source>
</evidence>
<name>A0A7Y0DX14_9PROT</name>
<comment type="subunit">
    <text evidence="13">F-type ATPases have 2 components, F(1) - the catalytic core - and F(0) - the membrane proton channel. F(1) has five subunits: alpha(3), beta(3), gamma(1), delta(1), epsilon(1). F(0) has three main subunits: a(1), b(2) and c(10-14). The alpha and beta chains form an alternating ring which encloses part of the gamma chain. F(1) is attached to F(0) by a central stalk formed by the gamma and epsilon chains, while a peripheral stalk is formed by the delta and b chains.</text>
</comment>
<feature type="chain" id="PRO_5031251562" description="ATP synthase subunit b" evidence="16">
    <location>
        <begin position="30"/>
        <end position="201"/>
    </location>
</feature>
<evidence type="ECO:0000256" key="2">
    <source>
        <dbReference type="ARBA" id="ARBA00022448"/>
    </source>
</evidence>
<dbReference type="AlphaFoldDB" id="A0A7Y0DX14"/>
<dbReference type="InterPro" id="IPR050059">
    <property type="entry name" value="ATP_synthase_B_chain"/>
</dbReference>
<keyword evidence="4 13" id="KW-0812">Transmembrane</keyword>
<comment type="similarity">
    <text evidence="1 13 14">Belongs to the ATPase B chain family.</text>
</comment>
<evidence type="ECO:0000256" key="10">
    <source>
        <dbReference type="ARBA" id="ARBA00025198"/>
    </source>
</evidence>
<keyword evidence="13" id="KW-1003">Cell membrane</keyword>
<comment type="subcellular location">
    <subcellularLocation>
        <location evidence="13">Cell membrane</location>
        <topology evidence="13">Single-pass membrane protein</topology>
    </subcellularLocation>
    <subcellularLocation>
        <location evidence="12">Endomembrane system</location>
        <topology evidence="12">Single-pass membrane protein</topology>
    </subcellularLocation>
</comment>
<dbReference type="PANTHER" id="PTHR33445:SF1">
    <property type="entry name" value="ATP SYNTHASE SUBUNIT B"/>
    <property type="match status" value="1"/>
</dbReference>
<comment type="caution">
    <text evidence="17">The sequence shown here is derived from an EMBL/GenBank/DDBJ whole genome shotgun (WGS) entry which is preliminary data.</text>
</comment>
<reference evidence="17 18" key="1">
    <citation type="submission" date="2020-04" db="EMBL/GenBank/DDBJ databases">
        <title>Rhodospirillaceae bacterium KN72 isolated from deep sea.</title>
        <authorList>
            <person name="Zhang D.-C."/>
        </authorList>
    </citation>
    <scope>NUCLEOTIDE SEQUENCE [LARGE SCALE GENOMIC DNA]</scope>
    <source>
        <strain evidence="17 18">KN72</strain>
    </source>
</reference>
<keyword evidence="3 13" id="KW-0138">CF(0)</keyword>
<dbReference type="GO" id="GO:0045259">
    <property type="term" value="C:proton-transporting ATP synthase complex"/>
    <property type="evidence" value="ECO:0007669"/>
    <property type="project" value="UniProtKB-KW"/>
</dbReference>
<evidence type="ECO:0000256" key="12">
    <source>
        <dbReference type="ARBA" id="ARBA00037847"/>
    </source>
</evidence>